<gene>
    <name evidence="2" type="ORF">GCM10008917_21130</name>
</gene>
<evidence type="ECO:0000256" key="1">
    <source>
        <dbReference type="SAM" id="Phobius"/>
    </source>
</evidence>
<comment type="caution">
    <text evidence="2">The sequence shown here is derived from an EMBL/GenBank/DDBJ whole genome shotgun (WGS) entry which is preliminary data.</text>
</comment>
<keyword evidence="1" id="KW-0472">Membrane</keyword>
<feature type="transmembrane region" description="Helical" evidence="1">
    <location>
        <begin position="90"/>
        <end position="109"/>
    </location>
</feature>
<dbReference type="EMBL" id="BAAACP010000013">
    <property type="protein sequence ID" value="GAA0865099.1"/>
    <property type="molecule type" value="Genomic_DNA"/>
</dbReference>
<dbReference type="RefSeq" id="WP_346045750.1">
    <property type="nucleotide sequence ID" value="NZ_BAAACP010000013.1"/>
</dbReference>
<feature type="transmembrane region" description="Helical" evidence="1">
    <location>
        <begin position="12"/>
        <end position="30"/>
    </location>
</feature>
<sequence length="242" mass="28408">MVKFNAFELKMIGLVLMLMDHLYIAFPNAFSAWYHPLSRVVAPIFGFLLVEGLFHTRNKLRYNIRLFGWAIFMQIGNFIINIALKSKEVYVYNNIFLTLAIGLTIINLIEFSKNKEGIKKIGLLLFSTLLILLGFFTEGGIILIPFILITYLFRKNEKKQIVLYVCLSIVLFIMSYKSYSTVKETISMLMFNSDFLFILVVPFILLYNGKRGINNKFSKYLFYIFYPLHLWLIAILQFKFQY</sequence>
<dbReference type="Proteomes" id="UP001400965">
    <property type="component" value="Unassembled WGS sequence"/>
</dbReference>
<feature type="transmembrane region" description="Helical" evidence="1">
    <location>
        <begin position="121"/>
        <end position="149"/>
    </location>
</feature>
<proteinExistence type="predicted"/>
<dbReference type="InterPro" id="IPR008875">
    <property type="entry name" value="TraX"/>
</dbReference>
<keyword evidence="1" id="KW-0812">Transmembrane</keyword>
<feature type="transmembrane region" description="Helical" evidence="1">
    <location>
        <begin position="186"/>
        <end position="208"/>
    </location>
</feature>
<evidence type="ECO:0000313" key="3">
    <source>
        <dbReference type="Proteomes" id="UP001400965"/>
    </source>
</evidence>
<feature type="transmembrane region" description="Helical" evidence="1">
    <location>
        <begin position="66"/>
        <end position="84"/>
    </location>
</feature>
<organism evidence="2 3">
    <name type="scientific">Paraclostridium tenue</name>
    <dbReference type="NCBI Taxonomy" id="1737"/>
    <lineage>
        <taxon>Bacteria</taxon>
        <taxon>Bacillati</taxon>
        <taxon>Bacillota</taxon>
        <taxon>Clostridia</taxon>
        <taxon>Peptostreptococcales</taxon>
        <taxon>Peptostreptococcaceae</taxon>
        <taxon>Paraclostridium</taxon>
    </lineage>
</organism>
<dbReference type="Pfam" id="PF05857">
    <property type="entry name" value="TraX"/>
    <property type="match status" value="1"/>
</dbReference>
<name>A0ABN1M7X7_9FIRM</name>
<accession>A0ABN1M7X7</accession>
<evidence type="ECO:0000313" key="2">
    <source>
        <dbReference type="EMBL" id="GAA0865099.1"/>
    </source>
</evidence>
<keyword evidence="1" id="KW-1133">Transmembrane helix</keyword>
<keyword evidence="3" id="KW-1185">Reference proteome</keyword>
<feature type="transmembrane region" description="Helical" evidence="1">
    <location>
        <begin position="161"/>
        <end position="179"/>
    </location>
</feature>
<protein>
    <submittedName>
        <fullName evidence="2">TraX family protein</fullName>
    </submittedName>
</protein>
<reference evidence="2 3" key="1">
    <citation type="journal article" date="2019" name="Int. J. Syst. Evol. Microbiol.">
        <title>The Global Catalogue of Microorganisms (GCM) 10K type strain sequencing project: providing services to taxonomists for standard genome sequencing and annotation.</title>
        <authorList>
            <consortium name="The Broad Institute Genomics Platform"/>
            <consortium name="The Broad Institute Genome Sequencing Center for Infectious Disease"/>
            <person name="Wu L."/>
            <person name="Ma J."/>
        </authorList>
    </citation>
    <scope>NUCLEOTIDE SEQUENCE [LARGE SCALE GENOMIC DNA]</scope>
    <source>
        <strain evidence="2 3">JCM 6486</strain>
    </source>
</reference>
<feature type="transmembrane region" description="Helical" evidence="1">
    <location>
        <begin position="220"/>
        <end position="238"/>
    </location>
</feature>